<dbReference type="GO" id="GO:0006508">
    <property type="term" value="P:proteolysis"/>
    <property type="evidence" value="ECO:0007669"/>
    <property type="project" value="InterPro"/>
</dbReference>
<keyword evidence="5" id="KW-1185">Reference proteome</keyword>
<keyword evidence="2" id="KW-0732">Signal</keyword>
<dbReference type="InterPro" id="IPR029058">
    <property type="entry name" value="AB_hydrolase_fold"/>
</dbReference>
<accession>A0A211ZLB3</accession>
<dbReference type="Gene3D" id="3.40.50.1820">
    <property type="entry name" value="alpha/beta hydrolase"/>
    <property type="match status" value="1"/>
</dbReference>
<dbReference type="PANTHER" id="PTHR43722:SF1">
    <property type="entry name" value="PROLINE IMINOPEPTIDASE"/>
    <property type="match status" value="1"/>
</dbReference>
<evidence type="ECO:0000259" key="3">
    <source>
        <dbReference type="Pfam" id="PF00561"/>
    </source>
</evidence>
<feature type="chain" id="PRO_5012803985" description="Proline iminopeptidase" evidence="2">
    <location>
        <begin position="25"/>
        <end position="484"/>
    </location>
</feature>
<dbReference type="SUPFAM" id="SSF53474">
    <property type="entry name" value="alpha/beta-Hydrolases"/>
    <property type="match status" value="1"/>
</dbReference>
<dbReference type="AlphaFoldDB" id="A0A211ZLB3"/>
<dbReference type="GO" id="GO:0005737">
    <property type="term" value="C:cytoplasm"/>
    <property type="evidence" value="ECO:0007669"/>
    <property type="project" value="InterPro"/>
</dbReference>
<dbReference type="GO" id="GO:0004177">
    <property type="term" value="F:aminopeptidase activity"/>
    <property type="evidence" value="ECO:0007669"/>
    <property type="project" value="UniProtKB-EC"/>
</dbReference>
<sequence>MPMMTRTLILIAALTLAGAAPALAAPEFQAGTCGFTVPDGRAATCGTVTVPENRDKPDGATVTLAVAVLSTPDKLGDAPPVLYLEGGPGGAAGLDPDGIARWWQLIARNDWLQQRKLVLYDQRGMGRSQPNLTCPEMVEAQIRSNGPEGDGGNAAAAVDAARACRARWEAEGHDLTRYTTPDSARDVADLRLALGIDRWVLFGSSYGTRLALETLRRYPDGIAAMILDGVYPPGKSLFTASEESDPDGDRSLQRVFAACAADADCNAAYPDLAARYRTLLERLDDEPPTVTVARPDGGGEAELMFTGGLLSEVVFNDLYSRDDAATLPALIASIDADRDEAYEDAAQQWLTGLLDPTIANGAYDLAECLAPDAGDLRDATGSTCPAWPAAATVDDLGSQPVDSDIPVLVLSGGLDPVTPPTWARATASHLPNAFLVERQNQGHGLIGSDPCAETLTGKFLDAPDRQPVDACQVEPDPLHFLVNG</sequence>
<organism evidence="4 5">
    <name type="scientific">Inquilinus limosus</name>
    <dbReference type="NCBI Taxonomy" id="171674"/>
    <lineage>
        <taxon>Bacteria</taxon>
        <taxon>Pseudomonadati</taxon>
        <taxon>Pseudomonadota</taxon>
        <taxon>Alphaproteobacteria</taxon>
        <taxon>Rhodospirillales</taxon>
        <taxon>Rhodospirillaceae</taxon>
        <taxon>Inquilinus</taxon>
    </lineage>
</organism>
<proteinExistence type="predicted"/>
<name>A0A211ZLB3_9PROT</name>
<dbReference type="OrthoDB" id="613638at2"/>
<evidence type="ECO:0000256" key="2">
    <source>
        <dbReference type="SAM" id="SignalP"/>
    </source>
</evidence>
<comment type="caution">
    <text evidence="4">The sequence shown here is derived from an EMBL/GenBank/DDBJ whole genome shotgun (WGS) entry which is preliminary data.</text>
</comment>
<dbReference type="PANTHER" id="PTHR43722">
    <property type="entry name" value="PROLINE IMINOPEPTIDASE"/>
    <property type="match status" value="1"/>
</dbReference>
<dbReference type="InterPro" id="IPR000073">
    <property type="entry name" value="AB_hydrolase_1"/>
</dbReference>
<evidence type="ECO:0000256" key="1">
    <source>
        <dbReference type="ARBA" id="ARBA00021843"/>
    </source>
</evidence>
<evidence type="ECO:0000313" key="4">
    <source>
        <dbReference type="EMBL" id="OWJ66061.1"/>
    </source>
</evidence>
<dbReference type="Pfam" id="PF00561">
    <property type="entry name" value="Abhydrolase_1"/>
    <property type="match status" value="1"/>
</dbReference>
<dbReference type="Proteomes" id="UP000196655">
    <property type="component" value="Unassembled WGS sequence"/>
</dbReference>
<evidence type="ECO:0000313" key="5">
    <source>
        <dbReference type="Proteomes" id="UP000196655"/>
    </source>
</evidence>
<feature type="domain" description="AB hydrolase-1" evidence="3">
    <location>
        <begin position="79"/>
        <end position="445"/>
    </location>
</feature>
<dbReference type="STRING" id="1122125.GCA_000423185_04797"/>
<protein>
    <recommendedName>
        <fullName evidence="1">Proline iminopeptidase</fullName>
    </recommendedName>
</protein>
<reference evidence="5" key="1">
    <citation type="submission" date="2017-05" db="EMBL/GenBank/DDBJ databases">
        <authorList>
            <person name="Macchi M."/>
            <person name="Festa S."/>
            <person name="Coppotelli B.M."/>
            <person name="Morelli I.S."/>
        </authorList>
    </citation>
    <scope>NUCLEOTIDE SEQUENCE [LARGE SCALE GENOMIC DNA]</scope>
    <source>
        <strain evidence="5">I</strain>
    </source>
</reference>
<dbReference type="InterPro" id="IPR005944">
    <property type="entry name" value="Pro_iminopeptidase"/>
</dbReference>
<feature type="signal peptide" evidence="2">
    <location>
        <begin position="1"/>
        <end position="24"/>
    </location>
</feature>
<dbReference type="EMBL" id="NHON01000029">
    <property type="protein sequence ID" value="OWJ66061.1"/>
    <property type="molecule type" value="Genomic_DNA"/>
</dbReference>
<gene>
    <name evidence="4" type="ORF">BWR60_16705</name>
</gene>